<evidence type="ECO:0000313" key="9">
    <source>
        <dbReference type="Proteomes" id="UP001652626"/>
    </source>
</evidence>
<keyword evidence="3 6" id="KW-0378">Hydrolase</keyword>
<comment type="similarity">
    <text evidence="1">Belongs to the peptidase S1 family.</text>
</comment>
<dbReference type="GO" id="GO:0004252">
    <property type="term" value="F:serine-type endopeptidase activity"/>
    <property type="evidence" value="ECO:0007669"/>
    <property type="project" value="InterPro"/>
</dbReference>
<accession>A0A8B8IP70</accession>
<dbReference type="RefSeq" id="XP_026498918.2">
    <property type="nucleotide sequence ID" value="XM_026643133.2"/>
</dbReference>
<evidence type="ECO:0000256" key="4">
    <source>
        <dbReference type="ARBA" id="ARBA00022825"/>
    </source>
</evidence>
<dbReference type="GO" id="GO:0090729">
    <property type="term" value="F:toxin activity"/>
    <property type="evidence" value="ECO:0007669"/>
    <property type="project" value="UniProtKB-KW"/>
</dbReference>
<evidence type="ECO:0000256" key="6">
    <source>
        <dbReference type="RuleBase" id="RU363034"/>
    </source>
</evidence>
<feature type="signal peptide" evidence="7">
    <location>
        <begin position="1"/>
        <end position="17"/>
    </location>
</feature>
<dbReference type="InterPro" id="IPR001314">
    <property type="entry name" value="Peptidase_S1A"/>
</dbReference>
<dbReference type="OrthoDB" id="5565075at2759"/>
<evidence type="ECO:0000256" key="2">
    <source>
        <dbReference type="ARBA" id="ARBA00022670"/>
    </source>
</evidence>
<dbReference type="InterPro" id="IPR050430">
    <property type="entry name" value="Peptidase_S1"/>
</dbReference>
<dbReference type="InterPro" id="IPR009003">
    <property type="entry name" value="Peptidase_S1_PA"/>
</dbReference>
<protein>
    <submittedName>
        <fullName evidence="10">Chymotrypsin-2-like</fullName>
    </submittedName>
</protein>
<dbReference type="Gene3D" id="2.40.10.10">
    <property type="entry name" value="Trypsin-like serine proteases"/>
    <property type="match status" value="1"/>
</dbReference>
<dbReference type="InterPro" id="IPR033116">
    <property type="entry name" value="TRYPSIN_SER"/>
</dbReference>
<dbReference type="SMART" id="SM00020">
    <property type="entry name" value="Tryp_SPc"/>
    <property type="match status" value="1"/>
</dbReference>
<dbReference type="PROSITE" id="PS50240">
    <property type="entry name" value="TRYPSIN_DOM"/>
    <property type="match status" value="1"/>
</dbReference>
<dbReference type="Proteomes" id="UP001652626">
    <property type="component" value="Chromosome 15"/>
</dbReference>
<dbReference type="InterPro" id="IPR018114">
    <property type="entry name" value="TRYPSIN_HIS"/>
</dbReference>
<evidence type="ECO:0000256" key="7">
    <source>
        <dbReference type="SAM" id="SignalP"/>
    </source>
</evidence>
<evidence type="ECO:0000256" key="5">
    <source>
        <dbReference type="ARBA" id="ARBA00023157"/>
    </source>
</evidence>
<dbReference type="PROSITE" id="PS00134">
    <property type="entry name" value="TRYPSIN_HIS"/>
    <property type="match status" value="1"/>
</dbReference>
<dbReference type="InterPro" id="IPR001254">
    <property type="entry name" value="Trypsin_dom"/>
</dbReference>
<evidence type="ECO:0000259" key="8">
    <source>
        <dbReference type="PROSITE" id="PS50240"/>
    </source>
</evidence>
<feature type="chain" id="PRO_5045035367" evidence="7">
    <location>
        <begin position="18"/>
        <end position="273"/>
    </location>
</feature>
<dbReference type="InterPro" id="IPR043504">
    <property type="entry name" value="Peptidase_S1_PA_chymotrypsin"/>
</dbReference>
<keyword evidence="5" id="KW-1015">Disulfide bond</keyword>
<dbReference type="AlphaFoldDB" id="A0A8B8IP70"/>
<keyword evidence="2 6" id="KW-0645">Protease</keyword>
<dbReference type="SUPFAM" id="SSF50494">
    <property type="entry name" value="Trypsin-like serine proteases"/>
    <property type="match status" value="1"/>
</dbReference>
<dbReference type="GeneID" id="113402804"/>
<evidence type="ECO:0000313" key="10">
    <source>
        <dbReference type="RefSeq" id="XP_026498918.2"/>
    </source>
</evidence>
<dbReference type="PRINTS" id="PR00722">
    <property type="entry name" value="CHYMOTRYPSIN"/>
</dbReference>
<proteinExistence type="inferred from homology"/>
<organism evidence="9 10">
    <name type="scientific">Vanessa tameamea</name>
    <name type="common">Kamehameha butterfly</name>
    <dbReference type="NCBI Taxonomy" id="334116"/>
    <lineage>
        <taxon>Eukaryota</taxon>
        <taxon>Metazoa</taxon>
        <taxon>Ecdysozoa</taxon>
        <taxon>Arthropoda</taxon>
        <taxon>Hexapoda</taxon>
        <taxon>Insecta</taxon>
        <taxon>Pterygota</taxon>
        <taxon>Neoptera</taxon>
        <taxon>Endopterygota</taxon>
        <taxon>Lepidoptera</taxon>
        <taxon>Glossata</taxon>
        <taxon>Ditrysia</taxon>
        <taxon>Papilionoidea</taxon>
        <taxon>Nymphalidae</taxon>
        <taxon>Nymphalinae</taxon>
        <taxon>Vanessa</taxon>
    </lineage>
</organism>
<keyword evidence="7" id="KW-0732">Signal</keyword>
<keyword evidence="9" id="KW-1185">Reference proteome</keyword>
<dbReference type="PANTHER" id="PTHR24276">
    <property type="entry name" value="POLYSERASE-RELATED"/>
    <property type="match status" value="1"/>
</dbReference>
<reference evidence="10" key="1">
    <citation type="submission" date="2025-08" db="UniProtKB">
        <authorList>
            <consortium name="RefSeq"/>
        </authorList>
    </citation>
    <scope>IDENTIFICATION</scope>
    <source>
        <tissue evidence="10">Whole body</tissue>
    </source>
</reference>
<name>A0A8B8IP70_VANTA</name>
<keyword evidence="4 6" id="KW-0720">Serine protease</keyword>
<dbReference type="PANTHER" id="PTHR24276:SF91">
    <property type="entry name" value="AT26814P-RELATED"/>
    <property type="match status" value="1"/>
</dbReference>
<dbReference type="CDD" id="cd00190">
    <property type="entry name" value="Tryp_SPc"/>
    <property type="match status" value="1"/>
</dbReference>
<dbReference type="OMA" id="EDCANFL"/>
<dbReference type="PROSITE" id="PS00135">
    <property type="entry name" value="TRYPSIN_SER"/>
    <property type="match status" value="1"/>
</dbReference>
<dbReference type="Pfam" id="PF00089">
    <property type="entry name" value="Trypsin"/>
    <property type="match status" value="1"/>
</dbReference>
<dbReference type="GO" id="GO:0006508">
    <property type="term" value="P:proteolysis"/>
    <property type="evidence" value="ECO:0007669"/>
    <property type="project" value="UniProtKB-KW"/>
</dbReference>
<dbReference type="GO" id="GO:0005576">
    <property type="term" value="C:extracellular region"/>
    <property type="evidence" value="ECO:0007669"/>
    <property type="project" value="UniProtKB-SubCell"/>
</dbReference>
<gene>
    <name evidence="10" type="primary">LOC113402804</name>
</gene>
<evidence type="ECO:0000256" key="3">
    <source>
        <dbReference type="ARBA" id="ARBA00022801"/>
    </source>
</evidence>
<feature type="domain" description="Peptidase S1" evidence="8">
    <location>
        <begin position="31"/>
        <end position="270"/>
    </location>
</feature>
<sequence length="273" mass="29629">MYLKYLIFLVCLVSSNAASFQNSQLDANNRVVGGSVAAEGSIPYMVALRTGIFIRFLICGGSVITTRHVLTAAHCIDSVYRRGSLSIFLRVAVGTNRWNIGGRSFSVARNITHENWNSFTVKNDIGILVTGDIMPLTDRIQPVSLNFDYIIGDIASRVAGWGRIVVGGPLSNRLLVLFVTTVDGDECSKALNYNISVAEQFAKYDPELELCAFSTRGKGVCNGDSGSALVRKNNNEQIGIVSWGYACARGVPDVYVRLSAYKGWIENALSGPS</sequence>
<evidence type="ECO:0000256" key="1">
    <source>
        <dbReference type="ARBA" id="ARBA00007664"/>
    </source>
</evidence>